<sequence>MRRLTILGVSCVVILLAAYLLPKVVRGKPKETFTETPSGNYKAIIRTQEFNNSGPVNVDICIAKISDRSIQNEKQQCFLHGYDFDSDLSVHWLSPSKIEISYKCGRVDFFRNSAFVYPDGPTPDEFHAILREDCPYFR</sequence>
<organism evidence="1 2">
    <name type="scientific">Tunturiibacter lichenicola</name>
    <dbReference type="NCBI Taxonomy" id="2051959"/>
    <lineage>
        <taxon>Bacteria</taxon>
        <taxon>Pseudomonadati</taxon>
        <taxon>Acidobacteriota</taxon>
        <taxon>Terriglobia</taxon>
        <taxon>Terriglobales</taxon>
        <taxon>Acidobacteriaceae</taxon>
        <taxon>Tunturiibacter</taxon>
    </lineage>
</organism>
<name>A0A7W8N4W6_9BACT</name>
<reference evidence="1 2" key="1">
    <citation type="submission" date="2020-08" db="EMBL/GenBank/DDBJ databases">
        <title>Genomic Encyclopedia of Type Strains, Phase IV (KMG-V): Genome sequencing to study the core and pangenomes of soil and plant-associated prokaryotes.</title>
        <authorList>
            <person name="Whitman W."/>
        </authorList>
    </citation>
    <scope>NUCLEOTIDE SEQUENCE [LARGE SCALE GENOMIC DNA]</scope>
    <source>
        <strain evidence="1 2">M8US30</strain>
    </source>
</reference>
<dbReference type="Proteomes" id="UP000569092">
    <property type="component" value="Unassembled WGS sequence"/>
</dbReference>
<evidence type="ECO:0000313" key="1">
    <source>
        <dbReference type="EMBL" id="MBB5343966.1"/>
    </source>
</evidence>
<evidence type="ECO:0000313" key="2">
    <source>
        <dbReference type="Proteomes" id="UP000569092"/>
    </source>
</evidence>
<dbReference type="EMBL" id="JACHDZ010000003">
    <property type="protein sequence ID" value="MBB5343966.1"/>
    <property type="molecule type" value="Genomic_DNA"/>
</dbReference>
<gene>
    <name evidence="1" type="ORF">HDF10_001945</name>
</gene>
<protein>
    <submittedName>
        <fullName evidence="1">Uncharacterized protein</fullName>
    </submittedName>
</protein>
<accession>A0A7W8N4W6</accession>
<proteinExistence type="predicted"/>
<comment type="caution">
    <text evidence="1">The sequence shown here is derived from an EMBL/GenBank/DDBJ whole genome shotgun (WGS) entry which is preliminary data.</text>
</comment>
<dbReference type="AlphaFoldDB" id="A0A7W8N4W6"/>